<sequence length="209" mass="22833">MYARIFLLGYATSALSAQFLACGSPRGADGSLDKSWMVCFWPKSRTKVQTISRILCNAINRILVLCFISSSRLIIQENLAFDPEGGITSENGDRVAFLLDSACNRVINWGTYDALGVGKGFEAKMGMSYDGTGPELGWQVTIESRVISMGAGMGIADATIKINGEEKEKSCTGEKTKPEGLGVDHWKACNFKPGDVWPKPWWPNFSGFN</sequence>
<comment type="caution">
    <text evidence="2">The sequence shown here is derived from an EMBL/GenBank/DDBJ whole genome shotgun (WGS) entry which is preliminary data.</text>
</comment>
<name>A0A9W4S155_9PEZI</name>
<keyword evidence="3" id="KW-1185">Reference proteome</keyword>
<dbReference type="AlphaFoldDB" id="A0A9W4S155"/>
<evidence type="ECO:0000313" key="2">
    <source>
        <dbReference type="EMBL" id="CAI0650449.1"/>
    </source>
</evidence>
<evidence type="ECO:0000313" key="3">
    <source>
        <dbReference type="Proteomes" id="UP001152533"/>
    </source>
</evidence>
<feature type="signal peptide" evidence="1">
    <location>
        <begin position="1"/>
        <end position="16"/>
    </location>
</feature>
<keyword evidence="1" id="KW-0732">Signal</keyword>
<protein>
    <submittedName>
        <fullName evidence="2">Uncharacterized protein</fullName>
    </submittedName>
</protein>
<dbReference type="Proteomes" id="UP001152533">
    <property type="component" value="Unassembled WGS sequence"/>
</dbReference>
<dbReference type="EMBL" id="CAMGZC010000869">
    <property type="protein sequence ID" value="CAI0650449.1"/>
    <property type="molecule type" value="Genomic_DNA"/>
</dbReference>
<accession>A0A9W4S155</accession>
<organism evidence="2 3">
    <name type="scientific">Colletotrichum noveboracense</name>
    <dbReference type="NCBI Taxonomy" id="2664923"/>
    <lineage>
        <taxon>Eukaryota</taxon>
        <taxon>Fungi</taxon>
        <taxon>Dikarya</taxon>
        <taxon>Ascomycota</taxon>
        <taxon>Pezizomycotina</taxon>
        <taxon>Sordariomycetes</taxon>
        <taxon>Hypocreomycetidae</taxon>
        <taxon>Glomerellales</taxon>
        <taxon>Glomerellaceae</taxon>
        <taxon>Colletotrichum</taxon>
        <taxon>Colletotrichum gloeosporioides species complex</taxon>
    </lineage>
</organism>
<feature type="chain" id="PRO_5040717485" evidence="1">
    <location>
        <begin position="17"/>
        <end position="209"/>
    </location>
</feature>
<proteinExistence type="predicted"/>
<reference evidence="2" key="1">
    <citation type="submission" date="2022-08" db="EMBL/GenBank/DDBJ databases">
        <authorList>
            <person name="Giroux E."/>
            <person name="Giroux E."/>
        </authorList>
    </citation>
    <scope>NUCLEOTIDE SEQUENCE</scope>
    <source>
        <strain evidence="2">H1091258</strain>
    </source>
</reference>
<gene>
    <name evidence="2" type="ORF">CGXH109_LOCUS96119</name>
</gene>
<evidence type="ECO:0000256" key="1">
    <source>
        <dbReference type="SAM" id="SignalP"/>
    </source>
</evidence>